<dbReference type="InterPro" id="IPR053842">
    <property type="entry name" value="NikA-like"/>
</dbReference>
<dbReference type="eggNOG" id="ENOG502ZTUJ">
    <property type="taxonomic scope" value="Bacteria"/>
</dbReference>
<sequence length="113" mass="13194">MPKENRQRAVQIHFRVSEKERDLIYKKMEQAGIHDTNAYLRKMAIDGYVVYADMSDVKELVALLRRSGANVNQIARRANETNNLYAEDVADLERHYGTLLDSLNKLLEKWNEL</sequence>
<protein>
    <submittedName>
        <fullName evidence="1">Uncharacterized protein</fullName>
    </submittedName>
</protein>
<name>E6U3T8_ETHHY</name>
<dbReference type="HOGENOM" id="CLU_137404_3_0_9"/>
<dbReference type="EMBL" id="CP002400">
    <property type="protein sequence ID" value="ADU26505.1"/>
    <property type="molecule type" value="Genomic_DNA"/>
</dbReference>
<gene>
    <name evidence="1" type="ordered locus">Ethha_0949</name>
</gene>
<evidence type="ECO:0000313" key="2">
    <source>
        <dbReference type="Proteomes" id="UP000001551"/>
    </source>
</evidence>
<accession>E6U3T8</accession>
<dbReference type="Pfam" id="PF21983">
    <property type="entry name" value="NikA-like"/>
    <property type="match status" value="1"/>
</dbReference>
<proteinExistence type="predicted"/>
<organism evidence="1 2">
    <name type="scientific">Ethanoligenens harbinense (strain DSM 18485 / JCM 12961 / CGMCC 1.5033 / YUAN-3)</name>
    <dbReference type="NCBI Taxonomy" id="663278"/>
    <lineage>
        <taxon>Bacteria</taxon>
        <taxon>Bacillati</taxon>
        <taxon>Bacillota</taxon>
        <taxon>Clostridia</taxon>
        <taxon>Eubacteriales</taxon>
        <taxon>Oscillospiraceae</taxon>
        <taxon>Ethanoligenens</taxon>
    </lineage>
</organism>
<dbReference type="RefSeq" id="WP_013484869.1">
    <property type="nucleotide sequence ID" value="NC_014828.1"/>
</dbReference>
<dbReference type="STRING" id="663278.Ethha_0949"/>
<evidence type="ECO:0000313" key="1">
    <source>
        <dbReference type="EMBL" id="ADU26505.1"/>
    </source>
</evidence>
<dbReference type="Proteomes" id="UP000001551">
    <property type="component" value="Chromosome"/>
</dbReference>
<reference evidence="1 2" key="1">
    <citation type="submission" date="2010-12" db="EMBL/GenBank/DDBJ databases">
        <title>Complete sequence of Ethanoligenens harbinense YUAN-3.</title>
        <authorList>
            <person name="Lucas S."/>
            <person name="Copeland A."/>
            <person name="Lapidus A."/>
            <person name="Cheng J.-F."/>
            <person name="Bruce D."/>
            <person name="Goodwin L."/>
            <person name="Pitluck S."/>
            <person name="Chertkov O."/>
            <person name="Misra M."/>
            <person name="Detter J.C."/>
            <person name="Han C."/>
            <person name="Tapia R."/>
            <person name="Land M."/>
            <person name="Hauser L."/>
            <person name="Jeffries C."/>
            <person name="Kyrpides N."/>
            <person name="Ivanova N."/>
            <person name="Mikhailova N."/>
            <person name="Wang A."/>
            <person name="Mouttaki H."/>
            <person name="He Z."/>
            <person name="Zhou J."/>
            <person name="Hemme C.L."/>
            <person name="Woyke T."/>
        </authorList>
    </citation>
    <scope>NUCLEOTIDE SEQUENCE [LARGE SCALE GENOMIC DNA]</scope>
    <source>
        <strain evidence="2">DSM 18485 / JCM 12961 / CGMCC 1.5033 / YUAN-3</strain>
    </source>
</reference>
<keyword evidence="2" id="KW-1185">Reference proteome</keyword>
<dbReference type="AlphaFoldDB" id="E6U3T8"/>
<dbReference type="KEGG" id="eha:Ethha_0949"/>